<dbReference type="Proteomes" id="UP001202328">
    <property type="component" value="Unassembled WGS sequence"/>
</dbReference>
<evidence type="ECO:0000313" key="1">
    <source>
        <dbReference type="EMBL" id="KAI3943712.1"/>
    </source>
</evidence>
<gene>
    <name evidence="1" type="ORF">MKW98_004217</name>
</gene>
<sequence>MKWDFHFGSSINVELTCGLIVYLRGAGGFSKSSPPYSCSKYPTGQIKPVQFAKIWYTSPHLFDELV</sequence>
<dbReference type="AlphaFoldDB" id="A0AAD4T662"/>
<dbReference type="EMBL" id="JAJJMB010004170">
    <property type="protein sequence ID" value="KAI3943712.1"/>
    <property type="molecule type" value="Genomic_DNA"/>
</dbReference>
<accession>A0AAD4T662</accession>
<proteinExistence type="predicted"/>
<organism evidence="1 2">
    <name type="scientific">Papaver atlanticum</name>
    <dbReference type="NCBI Taxonomy" id="357466"/>
    <lineage>
        <taxon>Eukaryota</taxon>
        <taxon>Viridiplantae</taxon>
        <taxon>Streptophyta</taxon>
        <taxon>Embryophyta</taxon>
        <taxon>Tracheophyta</taxon>
        <taxon>Spermatophyta</taxon>
        <taxon>Magnoliopsida</taxon>
        <taxon>Ranunculales</taxon>
        <taxon>Papaveraceae</taxon>
        <taxon>Papaveroideae</taxon>
        <taxon>Papaver</taxon>
    </lineage>
</organism>
<evidence type="ECO:0000313" key="2">
    <source>
        <dbReference type="Proteomes" id="UP001202328"/>
    </source>
</evidence>
<protein>
    <submittedName>
        <fullName evidence="1">Uncharacterized protein</fullName>
    </submittedName>
</protein>
<name>A0AAD4T662_9MAGN</name>
<comment type="caution">
    <text evidence="1">The sequence shown here is derived from an EMBL/GenBank/DDBJ whole genome shotgun (WGS) entry which is preliminary data.</text>
</comment>
<keyword evidence="2" id="KW-1185">Reference proteome</keyword>
<reference evidence="1" key="1">
    <citation type="submission" date="2022-04" db="EMBL/GenBank/DDBJ databases">
        <title>A functionally conserved STORR gene fusion in Papaver species that diverged 16.8 million years ago.</title>
        <authorList>
            <person name="Catania T."/>
        </authorList>
    </citation>
    <scope>NUCLEOTIDE SEQUENCE</scope>
    <source>
        <strain evidence="1">S-188037</strain>
    </source>
</reference>